<reference evidence="2" key="1">
    <citation type="submission" date="2017-09" db="EMBL/GenBank/DDBJ databases">
        <title>Depth-based differentiation of microbial function through sediment-hosted aquifers and enrichment of novel symbionts in the deep terrestrial subsurface.</title>
        <authorList>
            <person name="Probst A.J."/>
            <person name="Ladd B."/>
            <person name="Jarett J.K."/>
            <person name="Geller-Mcgrath D.E."/>
            <person name="Sieber C.M.K."/>
            <person name="Emerson J.B."/>
            <person name="Anantharaman K."/>
            <person name="Thomas B.C."/>
            <person name="Malmstrom R."/>
            <person name="Stieglmeier M."/>
            <person name="Klingl A."/>
            <person name="Woyke T."/>
            <person name="Ryan C.M."/>
            <person name="Banfield J.F."/>
        </authorList>
    </citation>
    <scope>NUCLEOTIDE SEQUENCE [LARGE SCALE GENOMIC DNA]</scope>
</reference>
<organism evidence="1 2">
    <name type="scientific">Candidatus Harrisonbacteria bacterium CG10_big_fil_rev_8_21_14_0_10_40_38</name>
    <dbReference type="NCBI Taxonomy" id="1974583"/>
    <lineage>
        <taxon>Bacteria</taxon>
        <taxon>Candidatus Harrisoniibacteriota</taxon>
    </lineage>
</organism>
<dbReference type="AlphaFoldDB" id="A0A2H0UR29"/>
<proteinExistence type="predicted"/>
<accession>A0A2H0UR29</accession>
<gene>
    <name evidence="1" type="ORF">COU07_04095</name>
</gene>
<name>A0A2H0UR29_9BACT</name>
<dbReference type="Proteomes" id="UP000231157">
    <property type="component" value="Unassembled WGS sequence"/>
</dbReference>
<evidence type="ECO:0000313" key="2">
    <source>
        <dbReference type="Proteomes" id="UP000231157"/>
    </source>
</evidence>
<evidence type="ECO:0000313" key="1">
    <source>
        <dbReference type="EMBL" id="PIR88868.1"/>
    </source>
</evidence>
<comment type="caution">
    <text evidence="1">The sequence shown here is derived from an EMBL/GenBank/DDBJ whole genome shotgun (WGS) entry which is preliminary data.</text>
</comment>
<protein>
    <submittedName>
        <fullName evidence="1">Uncharacterized protein</fullName>
    </submittedName>
</protein>
<sequence>MNEKMKNSHLEKTERNQRIRELLTKDWSQPKIAEAFGITVQRVNDLVQKWVWRGLLEKTEEGFALPKKGRTPAKVIHKP</sequence>
<dbReference type="EMBL" id="PFAZ01000013">
    <property type="protein sequence ID" value="PIR88868.1"/>
    <property type="molecule type" value="Genomic_DNA"/>
</dbReference>